<evidence type="ECO:0000313" key="2">
    <source>
        <dbReference type="EMBL" id="KAF2888802.1"/>
    </source>
</evidence>
<dbReference type="EMBL" id="VTPC01073668">
    <property type="protein sequence ID" value="KAF2888802.1"/>
    <property type="molecule type" value="Genomic_DNA"/>
</dbReference>
<organism evidence="2 3">
    <name type="scientific">Ignelater luminosus</name>
    <name type="common">Cucubano</name>
    <name type="synonym">Pyrophorus luminosus</name>
    <dbReference type="NCBI Taxonomy" id="2038154"/>
    <lineage>
        <taxon>Eukaryota</taxon>
        <taxon>Metazoa</taxon>
        <taxon>Ecdysozoa</taxon>
        <taxon>Arthropoda</taxon>
        <taxon>Hexapoda</taxon>
        <taxon>Insecta</taxon>
        <taxon>Pterygota</taxon>
        <taxon>Neoptera</taxon>
        <taxon>Endopterygota</taxon>
        <taxon>Coleoptera</taxon>
        <taxon>Polyphaga</taxon>
        <taxon>Elateriformia</taxon>
        <taxon>Elateroidea</taxon>
        <taxon>Elateridae</taxon>
        <taxon>Agrypninae</taxon>
        <taxon>Pyrophorini</taxon>
        <taxon>Ignelater</taxon>
    </lineage>
</organism>
<accession>A0A8K0CR52</accession>
<feature type="region of interest" description="Disordered" evidence="1">
    <location>
        <begin position="1"/>
        <end position="29"/>
    </location>
</feature>
<comment type="caution">
    <text evidence="2">The sequence shown here is derived from an EMBL/GenBank/DDBJ whole genome shotgun (WGS) entry which is preliminary data.</text>
</comment>
<protein>
    <submittedName>
        <fullName evidence="2">Uncharacterized protein</fullName>
    </submittedName>
</protein>
<dbReference type="OrthoDB" id="8061312at2759"/>
<reference evidence="2" key="1">
    <citation type="submission" date="2019-08" db="EMBL/GenBank/DDBJ databases">
        <title>The genome of the North American firefly Photinus pyralis.</title>
        <authorList>
            <consortium name="Photinus pyralis genome working group"/>
            <person name="Fallon T.R."/>
            <person name="Sander Lower S.E."/>
            <person name="Weng J.-K."/>
        </authorList>
    </citation>
    <scope>NUCLEOTIDE SEQUENCE</scope>
    <source>
        <strain evidence="2">TRF0915ILg1</strain>
        <tissue evidence="2">Whole body</tissue>
    </source>
</reference>
<keyword evidence="3" id="KW-1185">Reference proteome</keyword>
<proteinExistence type="predicted"/>
<sequence length="99" mass="11695">MRGLDYRGREKSEDGKAVFNKPGPAGRMLPPCNCKQSLKGKTRKCKEFLSENRQVILKEFWEKLNWQEQTHKHHMKIFRKRAHPNGAGQHARMHREKVT</sequence>
<dbReference type="Proteomes" id="UP000801492">
    <property type="component" value="Unassembled WGS sequence"/>
</dbReference>
<feature type="compositionally biased region" description="Basic and acidic residues" evidence="1">
    <location>
        <begin position="1"/>
        <end position="16"/>
    </location>
</feature>
<evidence type="ECO:0000313" key="3">
    <source>
        <dbReference type="Proteomes" id="UP000801492"/>
    </source>
</evidence>
<gene>
    <name evidence="2" type="ORF">ILUMI_17371</name>
</gene>
<evidence type="ECO:0000256" key="1">
    <source>
        <dbReference type="SAM" id="MobiDB-lite"/>
    </source>
</evidence>
<dbReference type="AlphaFoldDB" id="A0A8K0CR52"/>
<name>A0A8K0CR52_IGNLU</name>